<accession>A0ABQ6MPM3</accession>
<sequence>MSTSSSDYASVDASAPPESFELVNDGLKNADAFGFAPDLSLELIHELRRNTAATQEATRVARDTALSGKLEWLLAASANKFGRVYEHGEPLACALAPLGFTAVSARELVRELASSRRAELRDEVGGSWTEERRAELAGLLFEHVGAAAVFRDGKEGSALVCFERHQ</sequence>
<keyword evidence="2" id="KW-1185">Reference proteome</keyword>
<dbReference type="EMBL" id="BRYB01000411">
    <property type="protein sequence ID" value="GMI29621.1"/>
    <property type="molecule type" value="Genomic_DNA"/>
</dbReference>
<reference evidence="1 2" key="1">
    <citation type="journal article" date="2023" name="Commun. Biol.">
        <title>Genome analysis of Parmales, the sister group of diatoms, reveals the evolutionary specialization of diatoms from phago-mixotrophs to photoautotrophs.</title>
        <authorList>
            <person name="Ban H."/>
            <person name="Sato S."/>
            <person name="Yoshikawa S."/>
            <person name="Yamada K."/>
            <person name="Nakamura Y."/>
            <person name="Ichinomiya M."/>
            <person name="Sato N."/>
            <person name="Blanc-Mathieu R."/>
            <person name="Endo H."/>
            <person name="Kuwata A."/>
            <person name="Ogata H."/>
        </authorList>
    </citation>
    <scope>NUCLEOTIDE SEQUENCE [LARGE SCALE GENOMIC DNA]</scope>
</reference>
<protein>
    <submittedName>
        <fullName evidence="1">Uncharacterized protein</fullName>
    </submittedName>
</protein>
<evidence type="ECO:0000313" key="2">
    <source>
        <dbReference type="Proteomes" id="UP001165060"/>
    </source>
</evidence>
<dbReference type="Proteomes" id="UP001165060">
    <property type="component" value="Unassembled WGS sequence"/>
</dbReference>
<comment type="caution">
    <text evidence="1">The sequence shown here is derived from an EMBL/GenBank/DDBJ whole genome shotgun (WGS) entry which is preliminary data.</text>
</comment>
<evidence type="ECO:0000313" key="1">
    <source>
        <dbReference type="EMBL" id="GMI29621.1"/>
    </source>
</evidence>
<proteinExistence type="predicted"/>
<gene>
    <name evidence="1" type="ORF">TeGR_g13099</name>
</gene>
<organism evidence="1 2">
    <name type="scientific">Tetraparma gracilis</name>
    <dbReference type="NCBI Taxonomy" id="2962635"/>
    <lineage>
        <taxon>Eukaryota</taxon>
        <taxon>Sar</taxon>
        <taxon>Stramenopiles</taxon>
        <taxon>Ochrophyta</taxon>
        <taxon>Bolidophyceae</taxon>
        <taxon>Parmales</taxon>
        <taxon>Triparmaceae</taxon>
        <taxon>Tetraparma</taxon>
    </lineage>
</organism>
<name>A0ABQ6MPM3_9STRA</name>